<accession>A0AAV6IPI3</accession>
<evidence type="ECO:0000259" key="2">
    <source>
        <dbReference type="PROSITE" id="PS50879"/>
    </source>
</evidence>
<gene>
    <name evidence="4" type="ORF">RHGRI_025513</name>
</gene>
<reference evidence="4" key="1">
    <citation type="submission" date="2020-08" db="EMBL/GenBank/DDBJ databases">
        <title>Plant Genome Project.</title>
        <authorList>
            <person name="Zhang R.-G."/>
        </authorList>
    </citation>
    <scope>NUCLEOTIDE SEQUENCE</scope>
    <source>
        <strain evidence="4">WSP0</strain>
        <tissue evidence="4">Leaf</tissue>
    </source>
</reference>
<dbReference type="InterPro" id="IPR036397">
    <property type="entry name" value="RNaseH_sf"/>
</dbReference>
<dbReference type="Pfam" id="PF17921">
    <property type="entry name" value="Integrase_H2C2"/>
    <property type="match status" value="1"/>
</dbReference>
<dbReference type="SUPFAM" id="SSF53098">
    <property type="entry name" value="Ribonuclease H-like"/>
    <property type="match status" value="2"/>
</dbReference>
<dbReference type="PROSITE" id="PS50879">
    <property type="entry name" value="RNASE_H_1"/>
    <property type="match status" value="1"/>
</dbReference>
<name>A0AAV6IPI3_9ERIC</name>
<sequence length="562" mass="64830">MFQFSFQLNENRVLTNNQAEYEALIIGLEIAKDLNIQHLNVSGDSQLVIRQITGQYKCYHPLLNLQLGKVKHLAQEFDEIHFHHIMRLQNSEANQMAQTASGIQIPEGVNEKVIRVQKRFLPFSIERGGIQRDALIIDISEDWMVPIRNYLANPNVKTDRTVRCRSVNYILLGGDLYRKASDGLLLLCVSKAQSMKIMGEIHEGTCGAHQAGDKMRWLIKRHGYYWPTIRVDCIRYAKGCQQCQKHGPIQRVPAHQLQSIIKPWPFRGWAIDMIGEIHPASSLQHQFVIVATDYFTKWTEAIPLKGVSQKQVIDFIEEYILCRFGIPETITVDQASIFNGREVIQYAQKYGIQILNSTPYYAQANGQVESTNKIIKNTLSKMIGDNPREWHDLLPRVLWAYRTSQRNSTKVTPFELVYGHAAVLPVEINVQSMRVAQHYDPSLQYDETMYLDIDGLEEKRMDALNQMQAQKKRVERSYNKKVKEKSFAVGDLVWKTILPIDSKKKKGKYGKWSPNWEGPFRIVRILRAGAYHLESVEGVVHERSINGKYLKQYFPSVWENVV</sequence>
<dbReference type="InterPro" id="IPR002156">
    <property type="entry name" value="RNaseH_domain"/>
</dbReference>
<proteinExistence type="predicted"/>
<dbReference type="Gene3D" id="1.10.340.70">
    <property type="match status" value="1"/>
</dbReference>
<dbReference type="EMBL" id="JACTNZ010000009">
    <property type="protein sequence ID" value="KAG5530577.1"/>
    <property type="molecule type" value="Genomic_DNA"/>
</dbReference>
<feature type="coiled-coil region" evidence="1">
    <location>
        <begin position="453"/>
        <end position="484"/>
    </location>
</feature>
<dbReference type="InterPro" id="IPR001584">
    <property type="entry name" value="Integrase_cat-core"/>
</dbReference>
<protein>
    <submittedName>
        <fullName evidence="4">Uncharacterized protein</fullName>
    </submittedName>
</protein>
<dbReference type="GO" id="GO:0004523">
    <property type="term" value="F:RNA-DNA hybrid ribonuclease activity"/>
    <property type="evidence" value="ECO:0007669"/>
    <property type="project" value="InterPro"/>
</dbReference>
<comment type="caution">
    <text evidence="4">The sequence shown here is derived from an EMBL/GenBank/DDBJ whole genome shotgun (WGS) entry which is preliminary data.</text>
</comment>
<keyword evidence="1" id="KW-0175">Coiled coil</keyword>
<dbReference type="CDD" id="cd09279">
    <property type="entry name" value="RNase_HI_like"/>
    <property type="match status" value="1"/>
</dbReference>
<feature type="domain" description="RNase H type-1" evidence="2">
    <location>
        <begin position="1"/>
        <end position="106"/>
    </location>
</feature>
<evidence type="ECO:0000259" key="3">
    <source>
        <dbReference type="PROSITE" id="PS50994"/>
    </source>
</evidence>
<feature type="domain" description="Integrase catalytic" evidence="3">
    <location>
        <begin position="261"/>
        <end position="421"/>
    </location>
</feature>
<evidence type="ECO:0000313" key="4">
    <source>
        <dbReference type="EMBL" id="KAG5530577.1"/>
    </source>
</evidence>
<dbReference type="PROSITE" id="PS50994">
    <property type="entry name" value="INTEGRASE"/>
    <property type="match status" value="1"/>
</dbReference>
<dbReference type="GO" id="GO:0015074">
    <property type="term" value="P:DNA integration"/>
    <property type="evidence" value="ECO:0007669"/>
    <property type="project" value="InterPro"/>
</dbReference>
<dbReference type="Gene3D" id="3.30.420.10">
    <property type="entry name" value="Ribonuclease H-like superfamily/Ribonuclease H"/>
    <property type="match status" value="2"/>
</dbReference>
<dbReference type="AlphaFoldDB" id="A0AAV6IPI3"/>
<dbReference type="PANTHER" id="PTHR48475:SF1">
    <property type="entry name" value="RNASE H TYPE-1 DOMAIN-CONTAINING PROTEIN"/>
    <property type="match status" value="1"/>
</dbReference>
<organism evidence="4 5">
    <name type="scientific">Rhododendron griersonianum</name>
    <dbReference type="NCBI Taxonomy" id="479676"/>
    <lineage>
        <taxon>Eukaryota</taxon>
        <taxon>Viridiplantae</taxon>
        <taxon>Streptophyta</taxon>
        <taxon>Embryophyta</taxon>
        <taxon>Tracheophyta</taxon>
        <taxon>Spermatophyta</taxon>
        <taxon>Magnoliopsida</taxon>
        <taxon>eudicotyledons</taxon>
        <taxon>Gunneridae</taxon>
        <taxon>Pentapetalae</taxon>
        <taxon>asterids</taxon>
        <taxon>Ericales</taxon>
        <taxon>Ericaceae</taxon>
        <taxon>Ericoideae</taxon>
        <taxon>Rhodoreae</taxon>
        <taxon>Rhododendron</taxon>
    </lineage>
</organism>
<dbReference type="PANTHER" id="PTHR48475">
    <property type="entry name" value="RIBONUCLEASE H"/>
    <property type="match status" value="1"/>
</dbReference>
<dbReference type="Pfam" id="PF13456">
    <property type="entry name" value="RVT_3"/>
    <property type="match status" value="1"/>
</dbReference>
<dbReference type="Proteomes" id="UP000823749">
    <property type="component" value="Chromosome 9"/>
</dbReference>
<evidence type="ECO:0000313" key="5">
    <source>
        <dbReference type="Proteomes" id="UP000823749"/>
    </source>
</evidence>
<dbReference type="InterPro" id="IPR012337">
    <property type="entry name" value="RNaseH-like_sf"/>
</dbReference>
<dbReference type="InterPro" id="IPR041588">
    <property type="entry name" value="Integrase_H2C2"/>
</dbReference>
<dbReference type="GO" id="GO:0003676">
    <property type="term" value="F:nucleic acid binding"/>
    <property type="evidence" value="ECO:0007669"/>
    <property type="project" value="InterPro"/>
</dbReference>
<keyword evidence="5" id="KW-1185">Reference proteome</keyword>
<dbReference type="Pfam" id="PF00665">
    <property type="entry name" value="rve"/>
    <property type="match status" value="1"/>
</dbReference>
<evidence type="ECO:0000256" key="1">
    <source>
        <dbReference type="SAM" id="Coils"/>
    </source>
</evidence>